<gene>
    <name evidence="4" type="primary">LOC107806309</name>
</gene>
<feature type="compositionally biased region" description="Basic residues" evidence="1">
    <location>
        <begin position="23"/>
        <end position="35"/>
    </location>
</feature>
<name>A0A1S4BAR3_TOBAC</name>
<dbReference type="GeneID" id="107806309"/>
<accession>A0A1S4BAR3</accession>
<evidence type="ECO:0000259" key="2">
    <source>
        <dbReference type="Pfam" id="PF05699"/>
    </source>
</evidence>
<dbReference type="RefSeq" id="XP_016485962.1">
    <property type="nucleotide sequence ID" value="XM_016630476.2"/>
</dbReference>
<keyword evidence="3" id="KW-1185">Reference proteome</keyword>
<dbReference type="AlphaFoldDB" id="A0A1S4BAR3"/>
<feature type="region of interest" description="Disordered" evidence="1">
    <location>
        <begin position="12"/>
        <end position="51"/>
    </location>
</feature>
<dbReference type="OrthoDB" id="10417935at2759"/>
<dbReference type="PaxDb" id="4097-A0A1S4BAR3"/>
<proteinExistence type="predicted"/>
<dbReference type="Proteomes" id="UP000790787">
    <property type="component" value="Chromosome 14"/>
</dbReference>
<dbReference type="GO" id="GO:0046983">
    <property type="term" value="F:protein dimerization activity"/>
    <property type="evidence" value="ECO:0007669"/>
    <property type="project" value="InterPro"/>
</dbReference>
<evidence type="ECO:0000256" key="1">
    <source>
        <dbReference type="SAM" id="MobiDB-lite"/>
    </source>
</evidence>
<dbReference type="RefSeq" id="XP_016485962.1">
    <property type="nucleotide sequence ID" value="XM_016630476.1"/>
</dbReference>
<reference evidence="3" key="1">
    <citation type="journal article" date="2014" name="Nat. Commun.">
        <title>The tobacco genome sequence and its comparison with those of tomato and potato.</title>
        <authorList>
            <person name="Sierro N."/>
            <person name="Battey J.N."/>
            <person name="Ouadi S."/>
            <person name="Bakaher N."/>
            <person name="Bovet L."/>
            <person name="Willig A."/>
            <person name="Goepfert S."/>
            <person name="Peitsch M.C."/>
            <person name="Ivanov N.V."/>
        </authorList>
    </citation>
    <scope>NUCLEOTIDE SEQUENCE [LARGE SCALE GENOMIC DNA]</scope>
</reference>
<evidence type="ECO:0000313" key="4">
    <source>
        <dbReference type="RefSeq" id="XP_016485962.1"/>
    </source>
</evidence>
<protein>
    <submittedName>
        <fullName evidence="4">Uncharacterized protein LOC107806309</fullName>
    </submittedName>
</protein>
<dbReference type="Pfam" id="PF05699">
    <property type="entry name" value="Dimer_Tnp_hAT"/>
    <property type="match status" value="1"/>
</dbReference>
<evidence type="ECO:0000313" key="3">
    <source>
        <dbReference type="Proteomes" id="UP000790787"/>
    </source>
</evidence>
<sequence length="125" mass="14307">MEVIVNNSLTMLVVPQQQGKDTSHRRTPTKKQKRTTPREPSGSGKTGRETSEIWDHFTKFIGKGGGRVLDSYRSSLSPKTVKTLICTQQWIRSPSKEYKFEDILEEVQKIEQVEEEYPDLPLGID</sequence>
<dbReference type="InterPro" id="IPR008906">
    <property type="entry name" value="HATC_C_dom"/>
</dbReference>
<feature type="domain" description="HAT C-terminal dimerisation" evidence="2">
    <location>
        <begin position="65"/>
        <end position="91"/>
    </location>
</feature>
<organism evidence="3 4">
    <name type="scientific">Nicotiana tabacum</name>
    <name type="common">Common tobacco</name>
    <dbReference type="NCBI Taxonomy" id="4097"/>
    <lineage>
        <taxon>Eukaryota</taxon>
        <taxon>Viridiplantae</taxon>
        <taxon>Streptophyta</taxon>
        <taxon>Embryophyta</taxon>
        <taxon>Tracheophyta</taxon>
        <taxon>Spermatophyta</taxon>
        <taxon>Magnoliopsida</taxon>
        <taxon>eudicotyledons</taxon>
        <taxon>Gunneridae</taxon>
        <taxon>Pentapetalae</taxon>
        <taxon>asterids</taxon>
        <taxon>lamiids</taxon>
        <taxon>Solanales</taxon>
        <taxon>Solanaceae</taxon>
        <taxon>Nicotianoideae</taxon>
        <taxon>Nicotianeae</taxon>
        <taxon>Nicotiana</taxon>
    </lineage>
</organism>
<dbReference type="KEGG" id="nta:107806309"/>
<reference evidence="4" key="2">
    <citation type="submission" date="2025-08" db="UniProtKB">
        <authorList>
            <consortium name="RefSeq"/>
        </authorList>
    </citation>
    <scope>IDENTIFICATION</scope>
    <source>
        <tissue evidence="4">Leaf</tissue>
    </source>
</reference>